<proteinExistence type="inferred from homology"/>
<keyword evidence="8" id="KW-1185">Reference proteome</keyword>
<evidence type="ECO:0000256" key="3">
    <source>
        <dbReference type="ARBA" id="ARBA00022737"/>
    </source>
</evidence>
<dbReference type="GO" id="GO:0000395">
    <property type="term" value="P:mRNA 5'-splice site recognition"/>
    <property type="evidence" value="ECO:0007669"/>
    <property type="project" value="TreeGrafter"/>
</dbReference>
<sequence length="944" mass="108060">MARRKKDGEASLSSIVANVMYGSNNDEERKKLLENQLALASWIDSDDYKALPKQLKLGVVHLLNETMTTADSPHTSNHVMEDTLVLSSYGVQYLASHSLDKCTLERLETHKDRRDKERQKLDAKAANLVLTWRCQRFPTHGMPPLELKANDYLIPEVQALQKSGGSTVQAAVGVNEDTLRLEIKRYSKTLQRRVEVRQQELVRDLQRQQREQLEVRDRKKLGFRRGWVHLTLRDCLTGRKSRANYFQYFICDPPPIEELMETPDANGSSAEASANDLALQKLTEAVEKNPLDFNSWVSLLALVQSESTTPRETVEATYDQFLNEFPLCFGYWNKYAQYEYSLSNRTKEDGSGTIATLQESKQKAREVYERGVVAVRYSVDMWMKYCEFLIHTLHSPVDETRPLLERAVEACGEDPMAGPLWELYIQLETVNNDMPRLNQVFKRIMYHPLRNLEEFWEKYNQFVLAQQLSALATHEEQKALAGDSDELMDEGLLRVKIVNAVEAVKNKTMEDIYRRQAYEASIDRTYFHVTPVTEAAMKNWHSYLDFEEFAGNIKRCKALYERCLISCANYEEIWLRYSAWIETVEGFEAAEVIFQRAIAVFLKYRPSIYLEYAAFLEAHKKLQKAQDVYMKVLSDVAPKLAEAFLHYCSFERRRGDMETAKMWYERGMEAVENESEVYAYVATSYATFLHKIIGDEASSRVVFERAVQKHSDSLLLWLNFIHFEKNMKVNNAELVSRASQVYELALEDGCNLSMDEKNDVWFQYVEFLENYGDSIAQVRDARKKEMAWKLKNSQTRNRTIKVMSFQPAESSGWDGDSVYSSNVDLGTKRPRYTAPQTAVTVSTPAAAATVTPAVASTGSATGEAAAAYYQGYQGAQLGFCLEEVTDPMSFFRSKKSAGSAMDEMRKQRDGYGAQAQAYSQADPAAAATQQVYSQAQYASYYQQQ</sequence>
<comment type="subcellular location">
    <subcellularLocation>
        <location evidence="1">Nucleus</location>
    </subcellularLocation>
</comment>
<keyword evidence="2" id="KW-0507">mRNA processing</keyword>
<dbReference type="InterPro" id="IPR011990">
    <property type="entry name" value="TPR-like_helical_dom_sf"/>
</dbReference>
<evidence type="ECO:0000256" key="5">
    <source>
        <dbReference type="ARBA" id="ARBA00023242"/>
    </source>
</evidence>
<dbReference type="SUPFAM" id="SSF48452">
    <property type="entry name" value="TPR-like"/>
    <property type="match status" value="1"/>
</dbReference>
<evidence type="ECO:0000256" key="4">
    <source>
        <dbReference type="ARBA" id="ARBA00023187"/>
    </source>
</evidence>
<dbReference type="Proteomes" id="UP001259832">
    <property type="component" value="Unassembled WGS sequence"/>
</dbReference>
<evidence type="ECO:0000256" key="2">
    <source>
        <dbReference type="ARBA" id="ARBA00022664"/>
    </source>
</evidence>
<evidence type="ECO:0000313" key="8">
    <source>
        <dbReference type="Proteomes" id="UP001259832"/>
    </source>
</evidence>
<dbReference type="PANTHER" id="PTHR17204">
    <property type="entry name" value="PRE-MRNA PROCESSING PROTEIN PRP39-RELATED"/>
    <property type="match status" value="1"/>
</dbReference>
<dbReference type="SMART" id="SM00386">
    <property type="entry name" value="HAT"/>
    <property type="match status" value="9"/>
</dbReference>
<dbReference type="GO" id="GO:0000243">
    <property type="term" value="C:commitment complex"/>
    <property type="evidence" value="ECO:0007669"/>
    <property type="project" value="TreeGrafter"/>
</dbReference>
<keyword evidence="5" id="KW-0539">Nucleus</keyword>
<evidence type="ECO:0000313" key="7">
    <source>
        <dbReference type="EMBL" id="KAK1930645.1"/>
    </source>
</evidence>
<evidence type="ECO:0000256" key="6">
    <source>
        <dbReference type="ARBA" id="ARBA00038019"/>
    </source>
</evidence>
<organism evidence="7 8">
    <name type="scientific">Phytophthora citrophthora</name>
    <dbReference type="NCBI Taxonomy" id="4793"/>
    <lineage>
        <taxon>Eukaryota</taxon>
        <taxon>Sar</taxon>
        <taxon>Stramenopiles</taxon>
        <taxon>Oomycota</taxon>
        <taxon>Peronosporomycetes</taxon>
        <taxon>Peronosporales</taxon>
        <taxon>Peronosporaceae</taxon>
        <taxon>Phytophthora</taxon>
    </lineage>
</organism>
<keyword evidence="4" id="KW-0508">mRNA splicing</keyword>
<name>A0AAD9G2N9_9STRA</name>
<comment type="similarity">
    <text evidence="6">Belongs to the PRP39 family.</text>
</comment>
<dbReference type="GO" id="GO:0005685">
    <property type="term" value="C:U1 snRNP"/>
    <property type="evidence" value="ECO:0007669"/>
    <property type="project" value="TreeGrafter"/>
</dbReference>
<gene>
    <name evidence="7" type="ORF">P3T76_013966</name>
</gene>
<evidence type="ECO:0000256" key="1">
    <source>
        <dbReference type="ARBA" id="ARBA00004123"/>
    </source>
</evidence>
<reference evidence="7" key="1">
    <citation type="submission" date="2023-08" db="EMBL/GenBank/DDBJ databases">
        <title>Reference Genome Resource for the Citrus Pathogen Phytophthora citrophthora.</title>
        <authorList>
            <person name="Moller H."/>
            <person name="Coetzee B."/>
            <person name="Rose L.J."/>
            <person name="Van Niekerk J.M."/>
        </authorList>
    </citation>
    <scope>NUCLEOTIDE SEQUENCE</scope>
    <source>
        <strain evidence="7">STE-U-9442</strain>
    </source>
</reference>
<dbReference type="PANTHER" id="PTHR17204:SF5">
    <property type="entry name" value="PRE-MRNA-PROCESSING FACTOR 39"/>
    <property type="match status" value="1"/>
</dbReference>
<dbReference type="Gene3D" id="1.25.40.10">
    <property type="entry name" value="Tetratricopeptide repeat domain"/>
    <property type="match status" value="2"/>
</dbReference>
<dbReference type="GO" id="GO:0071004">
    <property type="term" value="C:U2-type prespliceosome"/>
    <property type="evidence" value="ECO:0007669"/>
    <property type="project" value="TreeGrafter"/>
</dbReference>
<dbReference type="FunFam" id="1.25.40.10:FF:000451">
    <property type="entry name" value="mRNA splicing protein (Prp39), putative"/>
    <property type="match status" value="1"/>
</dbReference>
<keyword evidence="3" id="KW-0677">Repeat</keyword>
<dbReference type="AlphaFoldDB" id="A0AAD9G2N9"/>
<accession>A0AAD9G2N9</accession>
<dbReference type="InterPro" id="IPR059164">
    <property type="entry name" value="HAT_PRP39_C"/>
</dbReference>
<dbReference type="EMBL" id="JASMQC010000038">
    <property type="protein sequence ID" value="KAK1930645.1"/>
    <property type="molecule type" value="Genomic_DNA"/>
</dbReference>
<dbReference type="Pfam" id="PF23240">
    <property type="entry name" value="HAT_PRP39_N"/>
    <property type="match status" value="1"/>
</dbReference>
<dbReference type="Pfam" id="PF23241">
    <property type="entry name" value="HAT_PRP39_C"/>
    <property type="match status" value="1"/>
</dbReference>
<dbReference type="InterPro" id="IPR003107">
    <property type="entry name" value="HAT"/>
</dbReference>
<dbReference type="FunFam" id="1.25.40.10:FF:000091">
    <property type="entry name" value="Pre-mRNA-processing factor 39"/>
    <property type="match status" value="1"/>
</dbReference>
<dbReference type="GO" id="GO:0030627">
    <property type="term" value="F:pre-mRNA 5'-splice site binding"/>
    <property type="evidence" value="ECO:0007669"/>
    <property type="project" value="TreeGrafter"/>
</dbReference>
<comment type="caution">
    <text evidence="7">The sequence shown here is derived from an EMBL/GenBank/DDBJ whole genome shotgun (WGS) entry which is preliminary data.</text>
</comment>
<protein>
    <submittedName>
        <fullName evidence="7">Pre-mRNA-processing factor 39</fullName>
    </submittedName>
</protein>